<protein>
    <submittedName>
        <fullName evidence="1">Uncharacterized protein</fullName>
    </submittedName>
</protein>
<dbReference type="AlphaFoldDB" id="A0A8G0LPR2"/>
<proteinExistence type="predicted"/>
<organism evidence="1 2">
    <name type="scientific">Trichoderma simmonsii</name>
    <dbReference type="NCBI Taxonomy" id="1491479"/>
    <lineage>
        <taxon>Eukaryota</taxon>
        <taxon>Fungi</taxon>
        <taxon>Dikarya</taxon>
        <taxon>Ascomycota</taxon>
        <taxon>Pezizomycotina</taxon>
        <taxon>Sordariomycetes</taxon>
        <taxon>Hypocreomycetidae</taxon>
        <taxon>Hypocreales</taxon>
        <taxon>Hypocreaceae</taxon>
        <taxon>Trichoderma</taxon>
    </lineage>
</organism>
<reference evidence="1 2" key="1">
    <citation type="journal article" date="2021" name="BMC Genomics">
        <title>Telomere-to-telomere genome assembly of asparaginase-producing Trichoderma simmonsii.</title>
        <authorList>
            <person name="Chung D."/>
            <person name="Kwon Y.M."/>
            <person name="Yang Y."/>
        </authorList>
    </citation>
    <scope>NUCLEOTIDE SEQUENCE [LARGE SCALE GENOMIC DNA]</scope>
    <source>
        <strain evidence="1 2">GH-Sj1</strain>
    </source>
</reference>
<dbReference type="EMBL" id="CP075870">
    <property type="protein sequence ID" value="QYT06208.1"/>
    <property type="molecule type" value="Genomic_DNA"/>
</dbReference>
<accession>A0A8G0LPR2</accession>
<keyword evidence="2" id="KW-1185">Reference proteome</keyword>
<name>A0A8G0LPR2_9HYPO</name>
<evidence type="ECO:0000313" key="2">
    <source>
        <dbReference type="Proteomes" id="UP000826661"/>
    </source>
</evidence>
<evidence type="ECO:0000313" key="1">
    <source>
        <dbReference type="EMBL" id="QYT06208.1"/>
    </source>
</evidence>
<sequence length="444" mass="51062">MIMAKYRDNDPVVEISDPQIAWDETELARIQAEFKVLQKNYKGVDAIDTRSLGEVERRKYCRLLVEGAFRLLRLRPEDYSDCFEACVRRCLASHALEAQRWSSWSPYKEVIIKLRDVAYHSELHGKYYILPATTVVPSIVVKLLRKVDTGGLDESTCLVTRYKVFEFAHASVKHYNEHGNKIIRTKHVMPNRKPKAVKAETPGGFGETGLSQPILQKSAEVDDTKSQVGIMLKSQMPSRPVTTTTTKKITRVQAVDLVVPHMVKIMKELWSTTTNDECAASLTKEIVIVLPPDMKEWLETWSRQAGKQEVEVWVKEATEDLETYEWRETQVVQGQSAMEPIYAAINELEGLQHSEDITSSAVRHKIRDGTAMIRHYMMGMEEKWKEWAYKELSKELLECQAAIATDVSFIRRSLEENDERCWKKRRANTEYAASNDEAKTNWLS</sequence>
<gene>
    <name evidence="1" type="ORF">H0G86_013070</name>
</gene>
<dbReference type="Proteomes" id="UP000826661">
    <property type="component" value="Chromosome VII"/>
</dbReference>